<dbReference type="SMART" id="SM00249">
    <property type="entry name" value="PHD"/>
    <property type="match status" value="1"/>
</dbReference>
<proteinExistence type="predicted"/>
<sequence>MEVAPEVSESATQHAIGNLPELVRGSKRNLQLIYLRQRQLDSLWNLHDKLERVFTQHGGVRPDILPGILVKFNDDVSGKTVLRRVVKASEEGMERIVYVEQGPGGSEDDYIPVSDLANSSMQQQEVDEIEAFWDANPQLGKLTTWALMEKCRVLQSANVLKGQWADPALPSLWQEQRSRQGQDPSTLPIWDVGRPADPQGLQAEPMMTAVGHPVDDHFHQDLTHGASAQVGMLPLTSPTRPTLTAALEESMALAQSPAVAQVVEPPIPVCGACSRRGRLMECNGEACEGMYHAGCAGYADPADVPANWVCPACRQAQGLYPLVMPSCHELRRTSGEAFIRLPSGNGPSQEHQAYVRAQISPAPTQEEAESGHLVVSQCNAASLNGTRVHQSSLDIWHGTMDFAAWHEEANFYYPKICCRPIGTSSSRFADDMNSSPALHEGFKQLLLQPQQARFIPQAGDAERLRIVCLQTKGDGHYRYFCPFACQPRLGQVQHTTGRKALEQHLISDHLEQLRTGSSQLLYVEPQAIVLSNCPGLVMGPLIPLRGRLCRFDLSAKASQTDGKVRMGLGGLLDTRTYSSPSLSPASSSDGADSAERASKRTLASFVDDGAVDSFRPTPTVTSIKKQTNTTKCGRCLTCRTPSRKQACLIGRCKDLAEKGSATARLASQGNDLKGKWLRLRKADGHIIAIVTDYDPYRHQHQLASGGGTFWRSLQSDSCKLIEPTPQEDMPNKLRYGRKATKEMTSGGSREGAVFVACESSVRKWWPVIIRCIDRPHRAYSIQLRCRKSQDETGAEQSMEIRTMLDPIPLQRHHAFFTLDKHSTMDYTLACPKIPEQVVSEFARARGGSAAAAPIVKANLAVDAADWDPVGGKRKREPHLNEAVRKLQASARSPQPAQPEHDGALHSQIPGLPPGAPMSHGLAGLGGTAMSEDDAILHENLQADLAQRLRAQQNNISIPGLAALAALPQLQPGYQPAAAPYAPPPLILPQSSPLARLPQGPSREPRSFTVPNSCMFPLGVKSEQASGAPDLSSMISQLHPHAVSAAAGAAVASMGMGFVPHPAGAVGADPAIPASALAATSDSAAPPAIPASAVAVSPFFDAAAHAAAMAAASTAPTAAADTEMEAAGPTEMVADSGAARAEVPAAPEVRQQTVVRQMKPWKRVNGHALTPSKRQGGRMPAGSATDSATPDVPSQQE</sequence>
<evidence type="ECO:0000313" key="7">
    <source>
        <dbReference type="EMBL" id="KAK9838987.1"/>
    </source>
</evidence>
<dbReference type="PROSITE" id="PS50016">
    <property type="entry name" value="ZF_PHD_2"/>
    <property type="match status" value="1"/>
</dbReference>
<keyword evidence="1" id="KW-0479">Metal-binding</keyword>
<reference evidence="7 8" key="1">
    <citation type="journal article" date="2024" name="Nat. Commun.">
        <title>Phylogenomics reveals the evolutionary origins of lichenization in chlorophyte algae.</title>
        <authorList>
            <person name="Puginier C."/>
            <person name="Libourel C."/>
            <person name="Otte J."/>
            <person name="Skaloud P."/>
            <person name="Haon M."/>
            <person name="Grisel S."/>
            <person name="Petersen M."/>
            <person name="Berrin J.G."/>
            <person name="Delaux P.M."/>
            <person name="Dal Grande F."/>
            <person name="Keller J."/>
        </authorList>
    </citation>
    <scope>NUCLEOTIDE SEQUENCE [LARGE SCALE GENOMIC DNA]</scope>
    <source>
        <strain evidence="7 8">SAG 2145</strain>
    </source>
</reference>
<feature type="region of interest" description="Disordered" evidence="5">
    <location>
        <begin position="883"/>
        <end position="926"/>
    </location>
</feature>
<dbReference type="Gene3D" id="3.30.40.10">
    <property type="entry name" value="Zinc/RING finger domain, C3HC4 (zinc finger)"/>
    <property type="match status" value="1"/>
</dbReference>
<evidence type="ECO:0000256" key="2">
    <source>
        <dbReference type="ARBA" id="ARBA00022771"/>
    </source>
</evidence>
<evidence type="ECO:0000256" key="1">
    <source>
        <dbReference type="ARBA" id="ARBA00022723"/>
    </source>
</evidence>
<keyword evidence="2 4" id="KW-0863">Zinc-finger</keyword>
<dbReference type="InterPro" id="IPR019786">
    <property type="entry name" value="Zinc_finger_PHD-type_CS"/>
</dbReference>
<feature type="domain" description="PHD-type" evidence="6">
    <location>
        <begin position="267"/>
        <end position="316"/>
    </location>
</feature>
<dbReference type="PROSITE" id="PS01359">
    <property type="entry name" value="ZF_PHD_1"/>
    <property type="match status" value="1"/>
</dbReference>
<evidence type="ECO:0000259" key="6">
    <source>
        <dbReference type="PROSITE" id="PS50016"/>
    </source>
</evidence>
<dbReference type="InterPro" id="IPR011011">
    <property type="entry name" value="Znf_FYVE_PHD"/>
</dbReference>
<dbReference type="Proteomes" id="UP001438707">
    <property type="component" value="Unassembled WGS sequence"/>
</dbReference>
<evidence type="ECO:0000256" key="4">
    <source>
        <dbReference type="PROSITE-ProRule" id="PRU00146"/>
    </source>
</evidence>
<dbReference type="InterPro" id="IPR001965">
    <property type="entry name" value="Znf_PHD"/>
</dbReference>
<evidence type="ECO:0000313" key="8">
    <source>
        <dbReference type="Proteomes" id="UP001438707"/>
    </source>
</evidence>
<dbReference type="EMBL" id="JALJOS010000005">
    <property type="protein sequence ID" value="KAK9838987.1"/>
    <property type="molecule type" value="Genomic_DNA"/>
</dbReference>
<evidence type="ECO:0000256" key="5">
    <source>
        <dbReference type="SAM" id="MobiDB-lite"/>
    </source>
</evidence>
<comment type="caution">
    <text evidence="7">The sequence shown here is derived from an EMBL/GenBank/DDBJ whole genome shotgun (WGS) entry which is preliminary data.</text>
</comment>
<dbReference type="InterPro" id="IPR013083">
    <property type="entry name" value="Znf_RING/FYVE/PHD"/>
</dbReference>
<organism evidence="7 8">
    <name type="scientific">Apatococcus lobatus</name>
    <dbReference type="NCBI Taxonomy" id="904363"/>
    <lineage>
        <taxon>Eukaryota</taxon>
        <taxon>Viridiplantae</taxon>
        <taxon>Chlorophyta</taxon>
        <taxon>core chlorophytes</taxon>
        <taxon>Trebouxiophyceae</taxon>
        <taxon>Chlorellales</taxon>
        <taxon>Chlorellaceae</taxon>
        <taxon>Apatococcus</taxon>
    </lineage>
</organism>
<name>A0AAW1RZG2_9CHLO</name>
<feature type="compositionally biased region" description="Polar residues" evidence="5">
    <location>
        <begin position="1183"/>
        <end position="1196"/>
    </location>
</feature>
<feature type="region of interest" description="Disordered" evidence="5">
    <location>
        <begin position="1154"/>
        <end position="1196"/>
    </location>
</feature>
<dbReference type="GO" id="GO:0008270">
    <property type="term" value="F:zinc ion binding"/>
    <property type="evidence" value="ECO:0007669"/>
    <property type="project" value="UniProtKB-KW"/>
</dbReference>
<evidence type="ECO:0000256" key="3">
    <source>
        <dbReference type="ARBA" id="ARBA00022833"/>
    </source>
</evidence>
<keyword evidence="8" id="KW-1185">Reference proteome</keyword>
<keyword evidence="3" id="KW-0862">Zinc</keyword>
<gene>
    <name evidence="7" type="ORF">WJX74_007374</name>
</gene>
<accession>A0AAW1RZG2</accession>
<dbReference type="InterPro" id="IPR019787">
    <property type="entry name" value="Znf_PHD-finger"/>
</dbReference>
<dbReference type="AlphaFoldDB" id="A0AAW1RZG2"/>
<dbReference type="SUPFAM" id="SSF57903">
    <property type="entry name" value="FYVE/PHD zinc finger"/>
    <property type="match status" value="1"/>
</dbReference>
<protein>
    <recommendedName>
        <fullName evidence="6">PHD-type domain-containing protein</fullName>
    </recommendedName>
</protein>